<keyword evidence="1" id="KW-0175">Coiled coil</keyword>
<proteinExistence type="predicted"/>
<reference evidence="2" key="1">
    <citation type="submission" date="2022-07" db="EMBL/GenBank/DDBJ databases">
        <title>Chromosome-level genome of Muraenolepis orangiensis.</title>
        <authorList>
            <person name="Kim J."/>
        </authorList>
    </citation>
    <scope>NUCLEOTIDE SEQUENCE</scope>
    <source>
        <strain evidence="2">KU_S4_2022</strain>
        <tissue evidence="2">Muscle</tissue>
    </source>
</reference>
<dbReference type="GO" id="GO:0000775">
    <property type="term" value="C:chromosome, centromeric region"/>
    <property type="evidence" value="ECO:0007669"/>
    <property type="project" value="InterPro"/>
</dbReference>
<comment type="caution">
    <text evidence="2">The sequence shown here is derived from an EMBL/GenBank/DDBJ whole genome shotgun (WGS) entry which is preliminary data.</text>
</comment>
<dbReference type="PANTHER" id="PTHR28577:SF1">
    <property type="entry name" value="CENTROMERE PROTEIN P"/>
    <property type="match status" value="1"/>
</dbReference>
<dbReference type="Pfam" id="PF13096">
    <property type="entry name" value="CENP-P"/>
    <property type="match status" value="1"/>
</dbReference>
<evidence type="ECO:0000256" key="1">
    <source>
        <dbReference type="SAM" id="Coils"/>
    </source>
</evidence>
<dbReference type="AlphaFoldDB" id="A0A9Q0EE88"/>
<evidence type="ECO:0000313" key="2">
    <source>
        <dbReference type="EMBL" id="KAJ3602837.1"/>
    </source>
</evidence>
<name>A0A9Q0EE88_9TELE</name>
<accession>A0A9Q0EE88</accession>
<dbReference type="GO" id="GO:0034080">
    <property type="term" value="P:CENP-A containing chromatin assembly"/>
    <property type="evidence" value="ECO:0007669"/>
    <property type="project" value="InterPro"/>
</dbReference>
<dbReference type="GO" id="GO:0005634">
    <property type="term" value="C:nucleus"/>
    <property type="evidence" value="ECO:0007669"/>
    <property type="project" value="TreeGrafter"/>
</dbReference>
<evidence type="ECO:0000313" key="3">
    <source>
        <dbReference type="Proteomes" id="UP001148018"/>
    </source>
</evidence>
<evidence type="ECO:0008006" key="4">
    <source>
        <dbReference type="Google" id="ProtNLM"/>
    </source>
</evidence>
<dbReference type="EMBL" id="JANIIK010000046">
    <property type="protein sequence ID" value="KAJ3602837.1"/>
    <property type="molecule type" value="Genomic_DNA"/>
</dbReference>
<dbReference type="Proteomes" id="UP001148018">
    <property type="component" value="Unassembled WGS sequence"/>
</dbReference>
<feature type="coiled-coil region" evidence="1">
    <location>
        <begin position="52"/>
        <end position="79"/>
    </location>
</feature>
<dbReference type="OrthoDB" id="5976950at2759"/>
<organism evidence="2 3">
    <name type="scientific">Muraenolepis orangiensis</name>
    <name type="common">Patagonian moray cod</name>
    <dbReference type="NCBI Taxonomy" id="630683"/>
    <lineage>
        <taxon>Eukaryota</taxon>
        <taxon>Metazoa</taxon>
        <taxon>Chordata</taxon>
        <taxon>Craniata</taxon>
        <taxon>Vertebrata</taxon>
        <taxon>Euteleostomi</taxon>
        <taxon>Actinopterygii</taxon>
        <taxon>Neopterygii</taxon>
        <taxon>Teleostei</taxon>
        <taxon>Neoteleostei</taxon>
        <taxon>Acanthomorphata</taxon>
        <taxon>Zeiogadaria</taxon>
        <taxon>Gadariae</taxon>
        <taxon>Gadiformes</taxon>
        <taxon>Muraenolepidoidei</taxon>
        <taxon>Muraenolepididae</taxon>
        <taxon>Muraenolepis</taxon>
    </lineage>
</organism>
<protein>
    <recommendedName>
        <fullName evidence="4">Centromere protein P</fullName>
    </recommendedName>
</protein>
<keyword evidence="3" id="KW-1185">Reference proteome</keyword>
<dbReference type="PANTHER" id="PTHR28577">
    <property type="entry name" value="CENTROMERE PROTEIN P"/>
    <property type="match status" value="1"/>
</dbReference>
<sequence>MEAQSQALLEAQSQALQVEIASLRGLHQHRERSMAMQFEGRMQDALLSLSGKLGTEEAVSKLRAEVEQMEEDVTRQTGMNGIRLTSCTVKTLHKSDRGLEQQHTLAGSCLDLPFQVEFKLFEAQNKTITEMDIVLDTDDMLISPFVSRAEEDCDLPQFFRTLRYFSERLEDRRRTFQHFQEKYPSVVSLPEGSGSEVMNLIHPQLPGCVLAVHWSVAVSKEGDVTAQIHLLPRVPQTVHNMDSSRTLEGAAESFHSLLTTLGTEAALESLLLALSTGH</sequence>
<gene>
    <name evidence="2" type="ORF">NHX12_030582</name>
</gene>
<dbReference type="InterPro" id="IPR027801">
    <property type="entry name" value="CENP-P"/>
</dbReference>